<dbReference type="EMBL" id="SJPI01000001">
    <property type="protein sequence ID" value="TWT54605.1"/>
    <property type="molecule type" value="Genomic_DNA"/>
</dbReference>
<dbReference type="Proteomes" id="UP000316598">
    <property type="component" value="Unassembled WGS sequence"/>
</dbReference>
<dbReference type="AlphaFoldDB" id="A0A5C5WXJ2"/>
<comment type="caution">
    <text evidence="2">The sequence shown here is derived from an EMBL/GenBank/DDBJ whole genome shotgun (WGS) entry which is preliminary data.</text>
</comment>
<dbReference type="Pfam" id="PF08241">
    <property type="entry name" value="Methyltransf_11"/>
    <property type="match status" value="1"/>
</dbReference>
<dbReference type="Gene3D" id="3.40.50.150">
    <property type="entry name" value="Vaccinia Virus protein VP39"/>
    <property type="match status" value="1"/>
</dbReference>
<dbReference type="OrthoDB" id="9797252at2"/>
<protein>
    <recommendedName>
        <fullName evidence="1">Methyltransferase type 11 domain-containing protein</fullName>
    </recommendedName>
</protein>
<keyword evidence="3" id="KW-1185">Reference proteome</keyword>
<dbReference type="RefSeq" id="WP_146514625.1">
    <property type="nucleotide sequence ID" value="NZ_SJPI01000001.1"/>
</dbReference>
<feature type="domain" description="Methyltransferase type 11" evidence="1">
    <location>
        <begin position="46"/>
        <end position="142"/>
    </location>
</feature>
<evidence type="ECO:0000313" key="3">
    <source>
        <dbReference type="Proteomes" id="UP000316598"/>
    </source>
</evidence>
<dbReference type="InterPro" id="IPR013216">
    <property type="entry name" value="Methyltransf_11"/>
</dbReference>
<dbReference type="GO" id="GO:0008757">
    <property type="term" value="F:S-adenosylmethionine-dependent methyltransferase activity"/>
    <property type="evidence" value="ECO:0007669"/>
    <property type="project" value="InterPro"/>
</dbReference>
<dbReference type="PANTHER" id="PTHR43861:SF1">
    <property type="entry name" value="TRANS-ACONITATE 2-METHYLTRANSFERASE"/>
    <property type="match status" value="1"/>
</dbReference>
<proteinExistence type="predicted"/>
<dbReference type="SUPFAM" id="SSF53335">
    <property type="entry name" value="S-adenosyl-L-methionine-dependent methyltransferases"/>
    <property type="match status" value="1"/>
</dbReference>
<gene>
    <name evidence="2" type="ORF">Pla22_22550</name>
</gene>
<dbReference type="CDD" id="cd02440">
    <property type="entry name" value="AdoMet_MTases"/>
    <property type="match status" value="1"/>
</dbReference>
<accession>A0A5C5WXJ2</accession>
<dbReference type="InterPro" id="IPR029063">
    <property type="entry name" value="SAM-dependent_MTases_sf"/>
</dbReference>
<dbReference type="PANTHER" id="PTHR43861">
    <property type="entry name" value="TRANS-ACONITATE 2-METHYLTRANSFERASE-RELATED"/>
    <property type="match status" value="1"/>
</dbReference>
<organism evidence="2 3">
    <name type="scientific">Rubripirellula amarantea</name>
    <dbReference type="NCBI Taxonomy" id="2527999"/>
    <lineage>
        <taxon>Bacteria</taxon>
        <taxon>Pseudomonadati</taxon>
        <taxon>Planctomycetota</taxon>
        <taxon>Planctomycetia</taxon>
        <taxon>Pirellulales</taxon>
        <taxon>Pirellulaceae</taxon>
        <taxon>Rubripirellula</taxon>
    </lineage>
</organism>
<reference evidence="2 3" key="1">
    <citation type="submission" date="2019-02" db="EMBL/GenBank/DDBJ databases">
        <title>Deep-cultivation of Planctomycetes and their phenomic and genomic characterization uncovers novel biology.</title>
        <authorList>
            <person name="Wiegand S."/>
            <person name="Jogler M."/>
            <person name="Boedeker C."/>
            <person name="Pinto D."/>
            <person name="Vollmers J."/>
            <person name="Rivas-Marin E."/>
            <person name="Kohn T."/>
            <person name="Peeters S.H."/>
            <person name="Heuer A."/>
            <person name="Rast P."/>
            <person name="Oberbeckmann S."/>
            <person name="Bunk B."/>
            <person name="Jeske O."/>
            <person name="Meyerdierks A."/>
            <person name="Storesund J.E."/>
            <person name="Kallscheuer N."/>
            <person name="Luecker S."/>
            <person name="Lage O.M."/>
            <person name="Pohl T."/>
            <person name="Merkel B.J."/>
            <person name="Hornburger P."/>
            <person name="Mueller R.-W."/>
            <person name="Bruemmer F."/>
            <person name="Labrenz M."/>
            <person name="Spormann A.M."/>
            <person name="Op Den Camp H."/>
            <person name="Overmann J."/>
            <person name="Amann R."/>
            <person name="Jetten M.S.M."/>
            <person name="Mascher T."/>
            <person name="Medema M.H."/>
            <person name="Devos D.P."/>
            <person name="Kaster A.-K."/>
            <person name="Ovreas L."/>
            <person name="Rohde M."/>
            <person name="Galperin M.Y."/>
            <person name="Jogler C."/>
        </authorList>
    </citation>
    <scope>NUCLEOTIDE SEQUENCE [LARGE SCALE GENOMIC DNA]</scope>
    <source>
        <strain evidence="2 3">Pla22</strain>
    </source>
</reference>
<sequence length="239" mass="27889">MTTYRWQNYDRYKSQANQVREYYDSVHRCHHLALEQLLPQPCERALDIACGHGESTRVLEPFAYNIVGVDSSEDLIQIAHSQSHREGTSFTCASFDDFQANEGSFDLISSAWFLNHVLTLDELETTAMKMSSLLKRGGAFACVVPGDAFTSRRTQEIARTDFQWNQAWTHERPESTEGVFSYDDSWIRTRIWQPFFLMKFLSEWFELSCWDVKGTLVRERRMENLVAEPPFEVLYGTRR</sequence>
<name>A0A5C5WXJ2_9BACT</name>
<evidence type="ECO:0000259" key="1">
    <source>
        <dbReference type="Pfam" id="PF08241"/>
    </source>
</evidence>
<evidence type="ECO:0000313" key="2">
    <source>
        <dbReference type="EMBL" id="TWT54605.1"/>
    </source>
</evidence>